<dbReference type="AlphaFoldDB" id="A0A0C1MIM7"/>
<dbReference type="Proteomes" id="UP000031327">
    <property type="component" value="Unassembled WGS sequence"/>
</dbReference>
<reference evidence="1 2" key="1">
    <citation type="submission" date="2014-12" db="EMBL/GenBank/DDBJ databases">
        <title>Draft Genome Sequence of Pseudoalteromonas luteoviolacea HI1.</title>
        <authorList>
            <person name="Asahina A.Y."/>
            <person name="Hadfield M.G."/>
        </authorList>
    </citation>
    <scope>NUCLEOTIDE SEQUENCE [LARGE SCALE GENOMIC DNA]</scope>
    <source>
        <strain evidence="1 2">HI1</strain>
    </source>
</reference>
<sequence length="144" mass="16905">MIRYPNHRKYLSYATDLLSQMENAFSQDEVDQLRLELDGVDYFDFETWRDEHAEHVKEFLYKANSASCRSPQSVHQLKIRLACMHVLSEAVSLLTPLVNSTLLELEDTKPDQIFSWSEIQQNCHLTKEGIWPFDYLVPCPFSFD</sequence>
<evidence type="ECO:0000313" key="2">
    <source>
        <dbReference type="Proteomes" id="UP000031327"/>
    </source>
</evidence>
<accession>A0A0C1MIM7</accession>
<comment type="caution">
    <text evidence="1">The sequence shown here is derived from an EMBL/GenBank/DDBJ whole genome shotgun (WGS) entry which is preliminary data.</text>
</comment>
<protein>
    <submittedName>
        <fullName evidence="1">Uncharacterized protein</fullName>
    </submittedName>
</protein>
<name>A0A0C1MIM7_9GAMM</name>
<gene>
    <name evidence="1" type="ORF">JF50_13310</name>
</gene>
<dbReference type="EMBL" id="JWIC01000006">
    <property type="protein sequence ID" value="KID56869.1"/>
    <property type="molecule type" value="Genomic_DNA"/>
</dbReference>
<dbReference type="RefSeq" id="WP_039609933.1">
    <property type="nucleotide sequence ID" value="NZ_JWIC01000006.1"/>
</dbReference>
<evidence type="ECO:0000313" key="1">
    <source>
        <dbReference type="EMBL" id="KID56869.1"/>
    </source>
</evidence>
<proteinExistence type="predicted"/>
<organism evidence="1 2">
    <name type="scientific">Pseudoalteromonas luteoviolacea</name>
    <dbReference type="NCBI Taxonomy" id="43657"/>
    <lineage>
        <taxon>Bacteria</taxon>
        <taxon>Pseudomonadati</taxon>
        <taxon>Pseudomonadota</taxon>
        <taxon>Gammaproteobacteria</taxon>
        <taxon>Alteromonadales</taxon>
        <taxon>Pseudoalteromonadaceae</taxon>
        <taxon>Pseudoalteromonas</taxon>
    </lineage>
</organism>